<feature type="compositionally biased region" description="Basic residues" evidence="14">
    <location>
        <begin position="1081"/>
        <end position="1106"/>
    </location>
</feature>
<evidence type="ECO:0000256" key="11">
    <source>
        <dbReference type="PROSITE-ProRule" id="PRU00042"/>
    </source>
</evidence>
<feature type="domain" description="Homeobox" evidence="15">
    <location>
        <begin position="2451"/>
        <end position="2511"/>
    </location>
</feature>
<feature type="compositionally biased region" description="Polar residues" evidence="14">
    <location>
        <begin position="2832"/>
        <end position="2852"/>
    </location>
</feature>
<comment type="subcellular location">
    <subcellularLocation>
        <location evidence="1 12 13">Nucleus</location>
    </subcellularLocation>
</comment>
<feature type="region of interest" description="Disordered" evidence="14">
    <location>
        <begin position="1249"/>
        <end position="1281"/>
    </location>
</feature>
<evidence type="ECO:0000256" key="10">
    <source>
        <dbReference type="ARBA" id="ARBA00023242"/>
    </source>
</evidence>
<dbReference type="Gene3D" id="1.10.10.60">
    <property type="entry name" value="Homeodomain-like"/>
    <property type="match status" value="4"/>
</dbReference>
<evidence type="ECO:0000313" key="18">
    <source>
        <dbReference type="Proteomes" id="UP000192578"/>
    </source>
</evidence>
<dbReference type="CDD" id="cd00086">
    <property type="entry name" value="homeodomain"/>
    <property type="match status" value="4"/>
</dbReference>
<feature type="domain" description="C2H2-type" evidence="16">
    <location>
        <begin position="1344"/>
        <end position="1373"/>
    </location>
</feature>
<dbReference type="GO" id="GO:0005634">
    <property type="term" value="C:nucleus"/>
    <property type="evidence" value="ECO:0007669"/>
    <property type="project" value="UniProtKB-SubCell"/>
</dbReference>
<dbReference type="Pfam" id="PF00046">
    <property type="entry name" value="Homeodomain"/>
    <property type="match status" value="4"/>
</dbReference>
<feature type="compositionally biased region" description="Low complexity" evidence="14">
    <location>
        <begin position="1682"/>
        <end position="1700"/>
    </location>
</feature>
<feature type="region of interest" description="Disordered" evidence="14">
    <location>
        <begin position="2576"/>
        <end position="2638"/>
    </location>
</feature>
<keyword evidence="4 11" id="KW-0863">Zinc-finger</keyword>
<dbReference type="Pfam" id="PF00096">
    <property type="entry name" value="zf-C2H2"/>
    <property type="match status" value="1"/>
</dbReference>
<dbReference type="InterPro" id="IPR001356">
    <property type="entry name" value="HD"/>
</dbReference>
<evidence type="ECO:0000256" key="7">
    <source>
        <dbReference type="ARBA" id="ARBA00023125"/>
    </source>
</evidence>
<feature type="compositionally biased region" description="Low complexity" evidence="14">
    <location>
        <begin position="593"/>
        <end position="604"/>
    </location>
</feature>
<dbReference type="Pfam" id="PF12874">
    <property type="entry name" value="zf-met"/>
    <property type="match status" value="3"/>
</dbReference>
<feature type="DNA-binding region" description="Homeobox" evidence="12">
    <location>
        <begin position="2453"/>
        <end position="2512"/>
    </location>
</feature>
<dbReference type="FunFam" id="1.10.10.60:FF:000080">
    <property type="entry name" value="Zinc finger homeobox protein 2"/>
    <property type="match status" value="1"/>
</dbReference>
<dbReference type="InterPro" id="IPR051968">
    <property type="entry name" value="ZnFinger_Homeobox_TR"/>
</dbReference>
<feature type="compositionally biased region" description="Polar residues" evidence="14">
    <location>
        <begin position="1757"/>
        <end position="1772"/>
    </location>
</feature>
<keyword evidence="2" id="KW-0479">Metal-binding</keyword>
<evidence type="ECO:0000256" key="12">
    <source>
        <dbReference type="PROSITE-ProRule" id="PRU00108"/>
    </source>
</evidence>
<dbReference type="InterPro" id="IPR013087">
    <property type="entry name" value="Znf_C2H2_type"/>
</dbReference>
<feature type="region of interest" description="Disordered" evidence="14">
    <location>
        <begin position="1502"/>
        <end position="1544"/>
    </location>
</feature>
<accession>A0A1W0WBB6</accession>
<feature type="compositionally biased region" description="Polar residues" evidence="14">
    <location>
        <begin position="69"/>
        <end position="78"/>
    </location>
</feature>
<feature type="region of interest" description="Disordered" evidence="14">
    <location>
        <begin position="1572"/>
        <end position="1591"/>
    </location>
</feature>
<gene>
    <name evidence="17" type="ORF">BV898_13262</name>
</gene>
<feature type="compositionally biased region" description="Low complexity" evidence="14">
    <location>
        <begin position="1653"/>
        <end position="1666"/>
    </location>
</feature>
<feature type="compositionally biased region" description="Basic and acidic residues" evidence="14">
    <location>
        <begin position="2596"/>
        <end position="2605"/>
    </location>
</feature>
<evidence type="ECO:0000256" key="14">
    <source>
        <dbReference type="SAM" id="MobiDB-lite"/>
    </source>
</evidence>
<feature type="domain" description="C2H2-type" evidence="16">
    <location>
        <begin position="1221"/>
        <end position="1251"/>
    </location>
</feature>
<feature type="compositionally biased region" description="Low complexity" evidence="14">
    <location>
        <begin position="2853"/>
        <end position="2865"/>
    </location>
</feature>
<dbReference type="PANTHER" id="PTHR45891:SF3">
    <property type="entry name" value="ZINC FINGER PROTEIN 2"/>
    <property type="match status" value="1"/>
</dbReference>
<evidence type="ECO:0000256" key="5">
    <source>
        <dbReference type="ARBA" id="ARBA00022833"/>
    </source>
</evidence>
<comment type="caution">
    <text evidence="17">The sequence shown here is derived from an EMBL/GenBank/DDBJ whole genome shotgun (WGS) entry which is preliminary data.</text>
</comment>
<feature type="compositionally biased region" description="Gly residues" evidence="14">
    <location>
        <begin position="2065"/>
        <end position="2080"/>
    </location>
</feature>
<dbReference type="FunFam" id="3.30.160.60:FF:000081">
    <property type="entry name" value="Zinc finger homeobox protein 4"/>
    <property type="match status" value="1"/>
</dbReference>
<dbReference type="InterPro" id="IPR003604">
    <property type="entry name" value="Matrin/U1-like-C_Znf_C2H2"/>
</dbReference>
<reference evidence="18" key="1">
    <citation type="submission" date="2017-01" db="EMBL/GenBank/DDBJ databases">
        <title>Comparative genomics of anhydrobiosis in the tardigrade Hypsibius dujardini.</title>
        <authorList>
            <person name="Yoshida Y."/>
            <person name="Koutsovoulos G."/>
            <person name="Laetsch D."/>
            <person name="Stevens L."/>
            <person name="Kumar S."/>
            <person name="Horikawa D."/>
            <person name="Ishino K."/>
            <person name="Komine S."/>
            <person name="Tomita M."/>
            <person name="Blaxter M."/>
            <person name="Arakawa K."/>
        </authorList>
    </citation>
    <scope>NUCLEOTIDE SEQUENCE [LARGE SCALE GENOMIC DNA]</scope>
    <source>
        <strain evidence="18">Z151</strain>
    </source>
</reference>
<dbReference type="OrthoDB" id="6417226at2759"/>
<dbReference type="InterPro" id="IPR017970">
    <property type="entry name" value="Homeobox_CS"/>
</dbReference>
<proteinExistence type="predicted"/>
<dbReference type="Pfam" id="PF24056">
    <property type="entry name" value="zf-C2H2_ZFHX3"/>
    <property type="match status" value="1"/>
</dbReference>
<feature type="region of interest" description="Disordered" evidence="14">
    <location>
        <begin position="910"/>
        <end position="947"/>
    </location>
</feature>
<feature type="region of interest" description="Disordered" evidence="14">
    <location>
        <begin position="58"/>
        <end position="104"/>
    </location>
</feature>
<dbReference type="PROSITE" id="PS50157">
    <property type="entry name" value="ZINC_FINGER_C2H2_2"/>
    <property type="match status" value="7"/>
</dbReference>
<dbReference type="SUPFAM" id="SSF46689">
    <property type="entry name" value="Homeodomain-like"/>
    <property type="match status" value="4"/>
</dbReference>
<evidence type="ECO:0000256" key="9">
    <source>
        <dbReference type="ARBA" id="ARBA00023163"/>
    </source>
</evidence>
<feature type="DNA-binding region" description="Homeobox" evidence="12">
    <location>
        <begin position="2190"/>
        <end position="2249"/>
    </location>
</feature>
<feature type="compositionally biased region" description="Basic and acidic residues" evidence="14">
    <location>
        <begin position="1910"/>
        <end position="1925"/>
    </location>
</feature>
<keyword evidence="10 12" id="KW-0539">Nucleus</keyword>
<dbReference type="InterPro" id="IPR036236">
    <property type="entry name" value="Znf_C2H2_sf"/>
</dbReference>
<feature type="domain" description="C2H2-type" evidence="16">
    <location>
        <begin position="2812"/>
        <end position="2841"/>
    </location>
</feature>
<keyword evidence="5" id="KW-0862">Zinc</keyword>
<name>A0A1W0WBB6_HYPEX</name>
<feature type="domain" description="C2H2-type" evidence="16">
    <location>
        <begin position="1300"/>
        <end position="1330"/>
    </location>
</feature>
<feature type="domain" description="C2H2-type" evidence="16">
    <location>
        <begin position="1185"/>
        <end position="1214"/>
    </location>
</feature>
<feature type="region of interest" description="Disordered" evidence="14">
    <location>
        <begin position="2377"/>
        <end position="2452"/>
    </location>
</feature>
<feature type="compositionally biased region" description="Low complexity" evidence="14">
    <location>
        <begin position="1882"/>
        <end position="1893"/>
    </location>
</feature>
<feature type="region of interest" description="Disordered" evidence="14">
    <location>
        <begin position="2064"/>
        <end position="2123"/>
    </location>
</feature>
<dbReference type="SMART" id="SM00451">
    <property type="entry name" value="ZnF_U1"/>
    <property type="match status" value="8"/>
</dbReference>
<feature type="region of interest" description="Disordered" evidence="14">
    <location>
        <begin position="582"/>
        <end position="628"/>
    </location>
</feature>
<dbReference type="Gene3D" id="3.30.160.60">
    <property type="entry name" value="Classic Zinc Finger"/>
    <property type="match status" value="4"/>
</dbReference>
<keyword evidence="6" id="KW-0805">Transcription regulation</keyword>
<dbReference type="PANTHER" id="PTHR45891">
    <property type="entry name" value="ZINC FINGER HOMEOBOX PROTEIN"/>
    <property type="match status" value="1"/>
</dbReference>
<dbReference type="EMBL" id="MTYJ01000144">
    <property type="protein sequence ID" value="OQV12462.1"/>
    <property type="molecule type" value="Genomic_DNA"/>
</dbReference>
<feature type="compositionally biased region" description="Pro residues" evidence="14">
    <location>
        <begin position="935"/>
        <end position="944"/>
    </location>
</feature>
<keyword evidence="7 12" id="KW-0238">DNA-binding</keyword>
<dbReference type="PROSITE" id="PS00027">
    <property type="entry name" value="HOMEOBOX_1"/>
    <property type="match status" value="2"/>
</dbReference>
<feature type="region of interest" description="Disordered" evidence="14">
    <location>
        <begin position="2297"/>
        <end position="2334"/>
    </location>
</feature>
<feature type="domain" description="Homeobox" evidence="15">
    <location>
        <begin position="1955"/>
        <end position="2015"/>
    </location>
</feature>
<feature type="compositionally biased region" description="Polar residues" evidence="14">
    <location>
        <begin position="2607"/>
        <end position="2618"/>
    </location>
</feature>
<feature type="domain" description="Homeobox" evidence="15">
    <location>
        <begin position="1788"/>
        <end position="1848"/>
    </location>
</feature>
<feature type="domain" description="C2H2-type" evidence="16">
    <location>
        <begin position="2037"/>
        <end position="2064"/>
    </location>
</feature>
<dbReference type="GO" id="GO:0000981">
    <property type="term" value="F:DNA-binding transcription factor activity, RNA polymerase II-specific"/>
    <property type="evidence" value="ECO:0007669"/>
    <property type="project" value="InterPro"/>
</dbReference>
<evidence type="ECO:0000256" key="8">
    <source>
        <dbReference type="ARBA" id="ARBA00023155"/>
    </source>
</evidence>
<feature type="DNA-binding region" description="Homeobox" evidence="12">
    <location>
        <begin position="1790"/>
        <end position="1849"/>
    </location>
</feature>
<sequence>MESEGPAATLSMSSLPHPEIRYEAYDADNTASGSNIRCTPLTSGGAIPDVVVHQLNGHLTGDDRHRGTPASSPVTGTTDEPMEVTSESEPERSHSSHSESAGGGATVAALLDDAESPAGTREGQELALDDACGSPSAYRGKIICNADGVICFIDANPDSGCDVSKCWPAFSSSYIHDSSSSSSSLLPVSSSSSSVPSVLFPFHTLAHIPATSECTVRFFQSPAAGADADEVLDLYQNLPLSYVESQRPPLLLVCLVCAPLLFEDEATFLQHAQSVHNLPVSANNCCAGIIQRCGTDRDDVTLTWMRLRSVNTAESASPAPVPLTEPVSSPAVLAETVGETSSAGAADTAEAASDEFVESVPLALSGIDAPPLSSSMDDDLTMTLPSEVADSAVVVPDEMGDAEAPPLRVMTEEPLAGEEVAENGLLLHPLQDDSDSLHSFAEDLMADHAHHHDHEEGGLVNGNGKSSSIECPKCDIVLGSSKSLGGHMTMVHSRNSSKTLKCPKCNWHYKYQETLEIHMKEKHPESEETCPYCLTGQAHPRLARGEVYSCGYKPYRCDICNYSTTSKGNLTIHMQSDKHVNNVQDRHTNGGPSTSSSSATTASAGERTGSPAVEEVAHTPIARSASTSSAAGRAPFRCDMCGYETNVSRNLRIHMTSEKHQQNANMFLQARIQELAMQTGGGMGMMDQATMMQLMGMSHLDVMSSAYRPPSGPTAVTSSNGEPSSSSKRPPSVKIPDNALPFQCLICMHFMTDSLEELQEHITRDRSDASRHLPAGGELGEGGENTGVVNGQSYCKCCQYTTKLKANFQLHCKTDKHVQKMQLVNHVREGGPDNAWRLQYLNTSNPVQVRCNACDYQTTSLSQLRVHTDSSVNHELNVAALQRISQFAAQQDLQNQMPDSTTVNRIDATLSSSSPETVKADHDASSALIPSSSSSPPPPQPPPSSTTRKWKLFCSLCTFTAKSQQLFMQHIRSPGHLTRWRQYAKNPFPAATAGTTATDLPDLAFFISAQPVENLAADANVQELFEASQRNGNGGAGQLHRHRHLSGCSDGDEDSGREDHLSSSDEADQEDFEGTNQNGHHSNHSRRHHHQASRSQNRPHQHRSKPAHFVCPLCQDPSKGREALESHLISKHNVHSAEALERLMMLVIAEANFPSRDPSPSTSDEEDAAGGGKTSSHTSDTSDIYRCQKCAVTFTDIDQLYGHQNASGHLELKQTPRGPGYLCWKKGCNQYFKSANSLQMHFREIHAKKGGGGAGEGSGDEAGMMTDENSQSGEVPTEGDDEVNSQALAEAGYRDHYRKYKCHRCKVAYTKQIYLTAHNKTLQHRKGEKSNYPMEKYLDPNRPHKCEVCKESFTQKNILLVHYNSVSHLHKKKKYHHQNDLADSREQILSPEHNRTPPSAHPSPPSHSTSAINRQHNKHNGLSDSDSKPFRCRVCQIGYTNSATLDIHIRSVGHQTKAARASQQAAQESATAGGSAVDLSKPVIEEGSVRATGVRNVALPLKMEIDREEDEEPPQRNGQPSERSRQEAPDANGNGRARIFGRPRGNVGWSSMLENIGLEMVQHYMEAGQKVARKPKDTTMEPVEGENQIPSSTVDNQCLKCHKIFTSPWILKVHRESSHGDIVPVRVLETVASEYRKAHSEKPQKKRSLPEQATTGARPATATPITQTASNGETSSKKRPLSPQQQASSSSSTHNINNTANGTTFNAADLLAAQMQLFMYPGMAAMNGLSMMGMQAAMMNLQPPLINANGQFALSMDPQQQSRGNGPSNQQTAAANARAAALLEAQSGGQKRNRTRITDEQLQILRLHFDIRNPPSDELLQTLCGQTGLELKVVKHWYRNTLFKERQRNKDSPYNFSVPPNPSTAPTEVQAVEDVAEELPADLTPPAAPTLAEQAEEDSSVYDELAARGIKREPSVESVDSRPSYRESSMTYNPTTPSPTPMHLLTDAMREERNSGKRANRTRFTDFQVKALQEYFDKNAYPKDDDLEELSRVLGLSPRVITVWFQNARQKARKSYENTTPPQVDEAPPVRTPSLNYQCKKCLQVFQRYYELIRHQRVQCSGTSAGMGNGSGGSGSGGSVTNGRPGDRKDVDETCSVTSATESVSSSKAELPSSSSQPLERAVWDPSVPSVTAMLSPSPFMFPGLYPPNSPFGVLQMEAISNAAQSRMSSPSPVKRRQSSEDDDEESPSNKRVRTTIQPEQLDYLYQQYRLDSNPSRKQLELIATKTNLKKRVVQVWYQNTRARERKGQLNLHQMAVSKRCPVCRLHFSVRAALETHIAVKHADVYCKGEINIDDLPDTAGESDAEEKSAASSPVPQRRRPSPQPAVPSVTSMNESMKRYYEDVMKKFMDGPNVLMATAQVPVPSLTLQALPVATTSKQVEKQQQQQQQSARQADAPLDLSAPHPKAPLSLVSGQYFSGNEDSRSFAVDEDGDDEDNRSVSSNTMGMGGSRAGKRFRTQMSNAQLKVMKRLFTEYKTPTMGECELVGREIGLPKRVVQVWFQNARAKEKKNRLAGVEPEKGPTTDHCPLCKITFNAKLTLQDHLFTKSHIELLKQSEDCHDGPLPTNMLARLTSPVPVPAQQPQREGRSGPTSSRRQADGQDRPTKMPSSEQATSRKAGSSAAGVKSEPMSASSVGATSQQGMQAAAAMQMGPFGDLGAMMMSDPNMMAYMYASMNPYYNPAAMPGLLNPYAGLGGFYDPAVMGTSLQMLQLPPGVGELIYAKLNVQERGAGGGQSAVAFAQDGKRLSDLRECVAPADFACATSSQTDIGGVCRKCQMVFPTEANCKAHQASMCYPGTKDGKNVLKLQQIHFHCSACQKQYATISEFKNHCNSSSHQKNRQSQATPSFKRNQSSVVVGDDGGSSSKRPRHE</sequence>
<dbReference type="GO" id="GO:0000978">
    <property type="term" value="F:RNA polymerase II cis-regulatory region sequence-specific DNA binding"/>
    <property type="evidence" value="ECO:0007669"/>
    <property type="project" value="TreeGrafter"/>
</dbReference>
<evidence type="ECO:0000256" key="6">
    <source>
        <dbReference type="ARBA" id="ARBA00023015"/>
    </source>
</evidence>
<feature type="region of interest" description="Disordered" evidence="14">
    <location>
        <begin position="1882"/>
        <end position="1942"/>
    </location>
</feature>
<dbReference type="SMART" id="SM00389">
    <property type="entry name" value="HOX"/>
    <property type="match status" value="4"/>
</dbReference>
<protein>
    <submittedName>
        <fullName evidence="17">Zinc finger homeobox protein 4</fullName>
    </submittedName>
</protein>
<evidence type="ECO:0000313" key="17">
    <source>
        <dbReference type="EMBL" id="OQV12462.1"/>
    </source>
</evidence>
<dbReference type="GO" id="GO:0008270">
    <property type="term" value="F:zinc ion binding"/>
    <property type="evidence" value="ECO:0007669"/>
    <property type="project" value="UniProtKB-KW"/>
</dbReference>
<keyword evidence="8 12" id="KW-0371">Homeobox</keyword>
<dbReference type="SMART" id="SM00355">
    <property type="entry name" value="ZnF_C2H2"/>
    <property type="match status" value="21"/>
</dbReference>
<feature type="region of interest" description="Disordered" evidence="14">
    <location>
        <begin position="1154"/>
        <end position="1181"/>
    </location>
</feature>
<organism evidence="17 18">
    <name type="scientific">Hypsibius exemplaris</name>
    <name type="common">Freshwater tardigrade</name>
    <dbReference type="NCBI Taxonomy" id="2072580"/>
    <lineage>
        <taxon>Eukaryota</taxon>
        <taxon>Metazoa</taxon>
        <taxon>Ecdysozoa</taxon>
        <taxon>Tardigrada</taxon>
        <taxon>Eutardigrada</taxon>
        <taxon>Parachela</taxon>
        <taxon>Hypsibioidea</taxon>
        <taxon>Hypsibiidae</taxon>
        <taxon>Hypsibius</taxon>
    </lineage>
</organism>
<dbReference type="PROSITE" id="PS50071">
    <property type="entry name" value="HOMEOBOX_2"/>
    <property type="match status" value="4"/>
</dbReference>
<feature type="region of interest" description="Disordered" evidence="14">
    <location>
        <begin position="2163"/>
        <end position="2197"/>
    </location>
</feature>
<evidence type="ECO:0000259" key="16">
    <source>
        <dbReference type="PROSITE" id="PS50157"/>
    </source>
</evidence>
<dbReference type="Proteomes" id="UP000192578">
    <property type="component" value="Unassembled WGS sequence"/>
</dbReference>
<keyword evidence="9" id="KW-0804">Transcription</keyword>
<feature type="domain" description="Homeobox" evidence="15">
    <location>
        <begin position="2188"/>
        <end position="2248"/>
    </location>
</feature>
<dbReference type="PROSITE" id="PS00028">
    <property type="entry name" value="ZINC_FINGER_C2H2_1"/>
    <property type="match status" value="10"/>
</dbReference>
<feature type="domain" description="C2H2-type" evidence="16">
    <location>
        <begin position="555"/>
        <end position="584"/>
    </location>
</feature>
<evidence type="ECO:0000256" key="4">
    <source>
        <dbReference type="ARBA" id="ARBA00022771"/>
    </source>
</evidence>
<feature type="region of interest" description="Disordered" evidence="14">
    <location>
        <begin position="703"/>
        <end position="734"/>
    </location>
</feature>
<dbReference type="InterPro" id="IPR009057">
    <property type="entry name" value="Homeodomain-like_sf"/>
</dbReference>
<feature type="compositionally biased region" description="Low complexity" evidence="14">
    <location>
        <begin position="723"/>
        <end position="732"/>
    </location>
</feature>
<feature type="compositionally biased region" description="Low complexity" evidence="14">
    <location>
        <begin position="2096"/>
        <end position="2116"/>
    </location>
</feature>
<evidence type="ECO:0000256" key="1">
    <source>
        <dbReference type="ARBA" id="ARBA00004123"/>
    </source>
</evidence>
<evidence type="ECO:0000256" key="2">
    <source>
        <dbReference type="ARBA" id="ARBA00022723"/>
    </source>
</evidence>
<dbReference type="SUPFAM" id="SSF57667">
    <property type="entry name" value="beta-beta-alpha zinc fingers"/>
    <property type="match status" value="3"/>
</dbReference>
<keyword evidence="3" id="KW-0677">Repeat</keyword>
<feature type="DNA-binding region" description="Homeobox" evidence="12">
    <location>
        <begin position="1957"/>
        <end position="2016"/>
    </location>
</feature>
<evidence type="ECO:0000259" key="15">
    <source>
        <dbReference type="PROSITE" id="PS50071"/>
    </source>
</evidence>
<evidence type="ECO:0000256" key="13">
    <source>
        <dbReference type="RuleBase" id="RU000682"/>
    </source>
</evidence>
<feature type="region of interest" description="Disordered" evidence="14">
    <location>
        <begin position="1636"/>
        <end position="1700"/>
    </location>
</feature>
<feature type="region of interest" description="Disordered" evidence="14">
    <location>
        <begin position="1029"/>
        <end position="1113"/>
    </location>
</feature>
<evidence type="ECO:0000256" key="3">
    <source>
        <dbReference type="ARBA" id="ARBA00022737"/>
    </source>
</evidence>
<feature type="compositionally biased region" description="Polar residues" evidence="14">
    <location>
        <begin position="2163"/>
        <end position="2172"/>
    </location>
</feature>
<feature type="region of interest" description="Disordered" evidence="14">
    <location>
        <begin position="2832"/>
        <end position="2871"/>
    </location>
</feature>
<feature type="region of interest" description="Disordered" evidence="14">
    <location>
        <begin position="765"/>
        <end position="784"/>
    </location>
</feature>
<keyword evidence="18" id="KW-1185">Reference proteome</keyword>
<feature type="compositionally biased region" description="Polar residues" evidence="14">
    <location>
        <begin position="1926"/>
        <end position="1935"/>
    </location>
</feature>
<feature type="region of interest" description="Disordered" evidence="14">
    <location>
        <begin position="1390"/>
        <end position="1427"/>
    </location>
</feature>
<feature type="region of interest" description="Disordered" evidence="14">
    <location>
        <begin position="1757"/>
        <end position="1780"/>
    </location>
</feature>